<dbReference type="GO" id="GO:0009253">
    <property type="term" value="P:peptidoglycan catabolic process"/>
    <property type="evidence" value="ECO:0007669"/>
    <property type="project" value="TreeGrafter"/>
</dbReference>
<evidence type="ECO:0000259" key="3">
    <source>
        <dbReference type="Pfam" id="PF01464"/>
    </source>
</evidence>
<accession>A0A1S1C4R9</accession>
<keyword evidence="4" id="KW-0456">Lyase</keyword>
<feature type="domain" description="Transglycosylase SLT" evidence="3">
    <location>
        <begin position="309"/>
        <end position="418"/>
    </location>
</feature>
<organism evidence="4 7">
    <name type="scientific">Pseudomonas aeruginosa</name>
    <dbReference type="NCBI Taxonomy" id="287"/>
    <lineage>
        <taxon>Bacteria</taxon>
        <taxon>Pseudomonadati</taxon>
        <taxon>Pseudomonadota</taxon>
        <taxon>Gammaproteobacteria</taxon>
        <taxon>Pseudomonadales</taxon>
        <taxon>Pseudomonadaceae</taxon>
        <taxon>Pseudomonas</taxon>
    </lineage>
</organism>
<comment type="similarity">
    <text evidence="1">Belongs to the bacterial solute-binding protein 3 family.</text>
</comment>
<dbReference type="EMBL" id="CVVU01000213">
    <property type="protein sequence ID" value="CRP26117.1"/>
    <property type="molecule type" value="Genomic_DNA"/>
</dbReference>
<evidence type="ECO:0000256" key="1">
    <source>
        <dbReference type="ARBA" id="ARBA00010333"/>
    </source>
</evidence>
<dbReference type="CDD" id="cd13403">
    <property type="entry name" value="MLTF-like"/>
    <property type="match status" value="1"/>
</dbReference>
<feature type="chain" id="PRO_5015038669" evidence="2">
    <location>
        <begin position="22"/>
        <end position="476"/>
    </location>
</feature>
<reference evidence="4" key="2">
    <citation type="submission" date="2015-06" db="EMBL/GenBank/DDBJ databases">
        <authorList>
            <person name="Radhakrishnan R."/>
            <person name="Underwood A."/>
            <person name="Al-Shahib A."/>
        </authorList>
    </citation>
    <scope>NUCLEOTIDE SEQUENCE</scope>
    <source>
        <strain evidence="4">P19_London_7_VIM_2_05_10</strain>
    </source>
</reference>
<dbReference type="SUPFAM" id="SSF53955">
    <property type="entry name" value="Lysozyme-like"/>
    <property type="match status" value="1"/>
</dbReference>
<dbReference type="Proteomes" id="UP000194857">
    <property type="component" value="Unassembled WGS sequence"/>
</dbReference>
<dbReference type="SMR" id="A0A0F6UC98"/>
<dbReference type="GO" id="GO:0008933">
    <property type="term" value="F:peptidoglycan lytic transglycosylase activity"/>
    <property type="evidence" value="ECO:0007669"/>
    <property type="project" value="TreeGrafter"/>
</dbReference>
<reference evidence="7" key="1">
    <citation type="submission" date="2015-06" db="EMBL/GenBank/DDBJ databases">
        <authorList>
            <person name="Radhakrishnan Rajesh"/>
            <person name="Underwood Anthony"/>
            <person name="Al-Shahib Ali"/>
        </authorList>
    </citation>
    <scope>NUCLEOTIDE SEQUENCE [LARGE SCALE GENOMIC DNA]</scope>
    <source>
        <strain evidence="7">P19_London_7_VIM_2_05_10</strain>
    </source>
</reference>
<dbReference type="InterPro" id="IPR008258">
    <property type="entry name" value="Transglycosylase_SLT_dom_1"/>
</dbReference>
<dbReference type="Proteomes" id="UP000644192">
    <property type="component" value="Unassembled WGS sequence"/>
</dbReference>
<reference evidence="5" key="4">
    <citation type="submission" date="2020-01" db="EMBL/GenBank/DDBJ databases">
        <title>Bacteria Cultured from War Wounds Associated with the Conflict in Eastern Ukraine.</title>
        <authorList>
            <person name="Snesrud E."/>
            <person name="Galac M.R."/>
            <person name="Mc Gann P."/>
            <person name="Valentine K."/>
            <person name="Viacheslav K."/>
        </authorList>
    </citation>
    <scope>NUCLEOTIDE SEQUENCE</scope>
    <source>
        <strain evidence="5">VNMU148</strain>
    </source>
</reference>
<evidence type="ECO:0000313" key="5">
    <source>
        <dbReference type="EMBL" id="MZZ13797.1"/>
    </source>
</evidence>
<name>A0A0F6UC98_PSEAI</name>
<comment type="caution">
    <text evidence="4">The sequence shown here is derived from an EMBL/GenBank/DDBJ whole genome shotgun (WGS) entry which is preliminary data.</text>
</comment>
<proteinExistence type="inferred from homology"/>
<dbReference type="Gene3D" id="1.10.530.10">
    <property type="match status" value="1"/>
</dbReference>
<dbReference type="PANTHER" id="PTHR35936:SF32">
    <property type="entry name" value="MEMBRANE-BOUND LYTIC MUREIN TRANSGLYCOSYLASE F"/>
    <property type="match status" value="1"/>
</dbReference>
<dbReference type="EMBL" id="WXZT01000011">
    <property type="protein sequence ID" value="MZZ13797.1"/>
    <property type="molecule type" value="Genomic_DNA"/>
</dbReference>
<dbReference type="PANTHER" id="PTHR35936">
    <property type="entry name" value="MEMBRANE-BOUND LYTIC MUREIN TRANSGLYCOSYLASE F"/>
    <property type="match status" value="1"/>
</dbReference>
<keyword evidence="2" id="KW-0732">Signal</keyword>
<evidence type="ECO:0000256" key="2">
    <source>
        <dbReference type="SAM" id="SignalP"/>
    </source>
</evidence>
<dbReference type="Pfam" id="PF01464">
    <property type="entry name" value="SLT"/>
    <property type="match status" value="1"/>
</dbReference>
<gene>
    <name evidence="4" type="primary">mltF_2</name>
    <name evidence="6" type="ORF">CAZ10_04980</name>
    <name evidence="5" type="ORF">GUL26_16210</name>
    <name evidence="4" type="ORF">PAERUG_P19_London_7_VIM_2_05_10_03917</name>
</gene>
<sequence length="476" mass="53310">MTRLLLLSLCLLVLAPLPAAARITGQPDNWHREQPETRDLASIRRAGVLKVLVNQSRNSSGEVKGEPIGVEYRRLRAFEQYLNSRSPSARNLTLKLIPKPKDQLLAALQRGEGDLVAPGELLPAHDGLQVSPSAPVRADVPLVLVARKGNRRYTRLEQLSGRTIPLPAGSAAEGAIELVNQRLAQRRMAPIRIEKLDASLAVEDVMEMVQAGILGFTVVEQPIAERWAKVLPKLRVDRHLVLDNRADMAWYVRRDASTLRATIDRFLADYRAPADQDVAFQRVYRRAYKVRNPLGAADRKRLEAVRPLLQRYARQSSMDWLALAAVAYKESHLNPKARGSGGASGLMQITPAAARSVGVGNVHDKDSNVLAASRYLTKIRKQFFSSKHLDERERLAFTLAAYNMGPERVQNLRTQARRRGLDPNRWFFQVERVAAEEIGMGVVSYVSSVNKYYLAYERERVRLEPGVRAKTATAQK</sequence>
<dbReference type="RefSeq" id="WP_003114749.1">
    <property type="nucleotide sequence ID" value="NZ_AP024513.1"/>
</dbReference>
<evidence type="ECO:0000313" key="4">
    <source>
        <dbReference type="EMBL" id="CRP26117.1"/>
    </source>
</evidence>
<dbReference type="Gene3D" id="3.40.190.10">
    <property type="entry name" value="Periplasmic binding protein-like II"/>
    <property type="match status" value="2"/>
</dbReference>
<dbReference type="SUPFAM" id="SSF53850">
    <property type="entry name" value="Periplasmic binding protein-like II"/>
    <property type="match status" value="1"/>
</dbReference>
<accession>A0A0F6UC98</accession>
<dbReference type="EC" id="4.2.2.-" evidence="4"/>
<dbReference type="GO" id="GO:0009279">
    <property type="term" value="C:cell outer membrane"/>
    <property type="evidence" value="ECO:0007669"/>
    <property type="project" value="TreeGrafter"/>
</dbReference>
<dbReference type="AlphaFoldDB" id="A0A0F6UC98"/>
<dbReference type="InterPro" id="IPR023346">
    <property type="entry name" value="Lysozyme-like_dom_sf"/>
</dbReference>
<reference evidence="6 8" key="3">
    <citation type="submission" date="2017-05" db="EMBL/GenBank/DDBJ databases">
        <authorList>
            <person name="Song R."/>
            <person name="Chenine A.L."/>
            <person name="Ruprecht R.M."/>
        </authorList>
    </citation>
    <scope>NUCLEOTIDE SEQUENCE [LARGE SCALE GENOMIC DNA]</scope>
    <source>
        <strain evidence="6 8">S567_C10_BS</strain>
    </source>
</reference>
<protein>
    <submittedName>
        <fullName evidence="6">Lytic transglycosylase F</fullName>
    </submittedName>
    <submittedName>
        <fullName evidence="4">Membrane-bound lytic murein transglycosylase F</fullName>
        <ecNumber evidence="4">4.2.2.-</ecNumber>
    </submittedName>
    <submittedName>
        <fullName evidence="5">Transglycosylase SLT domain-containing protein</fullName>
    </submittedName>
</protein>
<feature type="signal peptide" evidence="2">
    <location>
        <begin position="1"/>
        <end position="21"/>
    </location>
</feature>
<dbReference type="Proteomes" id="UP000045039">
    <property type="component" value="Unassembled WGS sequence"/>
</dbReference>
<dbReference type="CDD" id="cd01009">
    <property type="entry name" value="PBP2_YfhD_N"/>
    <property type="match status" value="1"/>
</dbReference>
<dbReference type="EMBL" id="NFFZ01000002">
    <property type="protein sequence ID" value="OTI65126.1"/>
    <property type="molecule type" value="Genomic_DNA"/>
</dbReference>
<evidence type="ECO:0000313" key="7">
    <source>
        <dbReference type="Proteomes" id="UP000045039"/>
    </source>
</evidence>
<dbReference type="OMA" id="AGVKYMR"/>
<evidence type="ECO:0000313" key="6">
    <source>
        <dbReference type="EMBL" id="OTI65126.1"/>
    </source>
</evidence>
<evidence type="ECO:0000313" key="8">
    <source>
        <dbReference type="Proteomes" id="UP000194857"/>
    </source>
</evidence>